<evidence type="ECO:0000313" key="1">
    <source>
        <dbReference type="EMBL" id="AXH95398.1"/>
    </source>
</evidence>
<organism evidence="1 2">
    <name type="scientific">Ornithinimicrobium avium</name>
    <dbReference type="NCBI Taxonomy" id="2283195"/>
    <lineage>
        <taxon>Bacteria</taxon>
        <taxon>Bacillati</taxon>
        <taxon>Actinomycetota</taxon>
        <taxon>Actinomycetes</taxon>
        <taxon>Micrococcales</taxon>
        <taxon>Ornithinimicrobiaceae</taxon>
        <taxon>Ornithinimicrobium</taxon>
    </lineage>
</organism>
<protein>
    <recommendedName>
        <fullName evidence="3">Nuclear transport factor 2 family protein</fullName>
    </recommendedName>
</protein>
<dbReference type="SUPFAM" id="SSF54427">
    <property type="entry name" value="NTF2-like"/>
    <property type="match status" value="1"/>
</dbReference>
<name>A0A345NK40_9MICO</name>
<proteinExistence type="predicted"/>
<dbReference type="Proteomes" id="UP000253790">
    <property type="component" value="Chromosome"/>
</dbReference>
<dbReference type="KEGG" id="orn:DV701_03990"/>
<gene>
    <name evidence="1" type="ORF">DV701_03990</name>
</gene>
<sequence length="148" mass="15620">MGRAGTVLAVAVAVLVVLAVVAGVLAATRPGPDLPPGSPEATVQDYLSLVHDGDLEAAAELLDPAGACTVEDLHQGYGDPGARMVLRDSRVEGDRASVRIAFVYTDGPFGADGWESDERFQLVRDGDRWVITGEPWPMYVCPSTPEEG</sequence>
<dbReference type="AlphaFoldDB" id="A0A345NK40"/>
<dbReference type="OrthoDB" id="5118128at2"/>
<evidence type="ECO:0000313" key="2">
    <source>
        <dbReference type="Proteomes" id="UP000253790"/>
    </source>
</evidence>
<keyword evidence="2" id="KW-1185">Reference proteome</keyword>
<reference evidence="1 2" key="1">
    <citation type="submission" date="2018-07" db="EMBL/GenBank/DDBJ databases">
        <title>Complete genome sequencing of Ornithinimicrobium sp. AMA3305.</title>
        <authorList>
            <person name="Bae J.-W."/>
        </authorList>
    </citation>
    <scope>NUCLEOTIDE SEQUENCE [LARGE SCALE GENOMIC DNA]</scope>
    <source>
        <strain evidence="1 2">AMA3305</strain>
    </source>
</reference>
<accession>A0A345NK40</accession>
<dbReference type="EMBL" id="CP031229">
    <property type="protein sequence ID" value="AXH95398.1"/>
    <property type="molecule type" value="Genomic_DNA"/>
</dbReference>
<dbReference type="InterPro" id="IPR032710">
    <property type="entry name" value="NTF2-like_dom_sf"/>
</dbReference>
<evidence type="ECO:0008006" key="3">
    <source>
        <dbReference type="Google" id="ProtNLM"/>
    </source>
</evidence>